<evidence type="ECO:0000313" key="1">
    <source>
        <dbReference type="EMBL" id="EEI91020.1"/>
    </source>
</evidence>
<evidence type="ECO:0000313" key="2">
    <source>
        <dbReference type="Proteomes" id="UP000006241"/>
    </source>
</evidence>
<dbReference type="AlphaFoldDB" id="C2G1W1"/>
<proteinExistence type="predicted"/>
<dbReference type="Proteomes" id="UP000006241">
    <property type="component" value="Unassembled WGS sequence"/>
</dbReference>
<reference evidence="1 2" key="1">
    <citation type="submission" date="2009-01" db="EMBL/GenBank/DDBJ databases">
        <authorList>
            <person name="Qin X."/>
            <person name="Bachman B."/>
            <person name="Battles P."/>
            <person name="Bell A."/>
            <person name="Bess C."/>
            <person name="Bickham C."/>
            <person name="Chaboub L."/>
            <person name="Chen D."/>
            <person name="Coyle M."/>
            <person name="Deiros D.R."/>
            <person name="Dinh H."/>
            <person name="Forbes L."/>
            <person name="Fowler G."/>
            <person name="Francisco L."/>
            <person name="Fu Q."/>
            <person name="Gubbala S."/>
            <person name="Hale W."/>
            <person name="Han Y."/>
            <person name="Hemphill L."/>
            <person name="Highlander S.K."/>
            <person name="Hirani K."/>
            <person name="Hogues M."/>
            <person name="Jackson L."/>
            <person name="Jakkamsetti A."/>
            <person name="Javaid M."/>
            <person name="Jiang H."/>
            <person name="Korchina V."/>
            <person name="Kovar C."/>
            <person name="Lara F."/>
            <person name="Lee S."/>
            <person name="Mata R."/>
            <person name="Mathew T."/>
            <person name="Moen C."/>
            <person name="Morales K."/>
            <person name="Munidasa M."/>
            <person name="Nazareth L."/>
            <person name="Ngo R."/>
            <person name="Nguyen L."/>
            <person name="Okwuonu G."/>
            <person name="Ongeri F."/>
            <person name="Patil S."/>
            <person name="Petrosino J."/>
            <person name="Pham C."/>
            <person name="Pham P."/>
            <person name="Pu L.-L."/>
            <person name="Puazo M."/>
            <person name="Raj R."/>
            <person name="Reid J."/>
            <person name="Rouhana J."/>
            <person name="Saada N."/>
            <person name="Shang Y."/>
            <person name="Simmons D."/>
            <person name="Thornton R."/>
            <person name="Warren J."/>
            <person name="Weissenberger G."/>
            <person name="Zhang J."/>
            <person name="Zhang L."/>
            <person name="Zhou C."/>
            <person name="Zhu D."/>
            <person name="Muzny D."/>
            <person name="Worley K."/>
            <person name="Gibbs R."/>
        </authorList>
    </citation>
    <scope>NUCLEOTIDE SEQUENCE [LARGE SCALE GENOMIC DNA]</scope>
    <source>
        <strain evidence="1 2">ATCC 33300</strain>
    </source>
</reference>
<dbReference type="EMBL" id="ACHB01000079">
    <property type="protein sequence ID" value="EEI91020.1"/>
    <property type="molecule type" value="Genomic_DNA"/>
</dbReference>
<accession>C2G1W1</accession>
<protein>
    <submittedName>
        <fullName evidence="1">Uncharacterized protein</fullName>
    </submittedName>
</protein>
<comment type="caution">
    <text evidence="1">The sequence shown here is derived from an EMBL/GenBank/DDBJ whole genome shotgun (WGS) entry which is preliminary data.</text>
</comment>
<sequence>MDLQSWIHRLYFFIKRELCFIGARPGGVRTGRHPKYVAVGKGINYRFYP</sequence>
<name>C2G1W1_SPHSI</name>
<organism evidence="1 2">
    <name type="scientific">Sphingobacterium spiritivorum ATCC 33300</name>
    <dbReference type="NCBI Taxonomy" id="525372"/>
    <lineage>
        <taxon>Bacteria</taxon>
        <taxon>Pseudomonadati</taxon>
        <taxon>Bacteroidota</taxon>
        <taxon>Sphingobacteriia</taxon>
        <taxon>Sphingobacteriales</taxon>
        <taxon>Sphingobacteriaceae</taxon>
        <taxon>Sphingobacterium</taxon>
    </lineage>
</organism>
<gene>
    <name evidence="1" type="ORF">HMPREF0765_3567</name>
</gene>
<dbReference type="HOGENOM" id="CLU_3140825_0_0_10"/>